<dbReference type="SMART" id="SM01014">
    <property type="entry name" value="ARID"/>
    <property type="match status" value="1"/>
</dbReference>
<proteinExistence type="predicted"/>
<feature type="compositionally biased region" description="Polar residues" evidence="1">
    <location>
        <begin position="1091"/>
        <end position="1101"/>
    </location>
</feature>
<protein>
    <recommendedName>
        <fullName evidence="2">ARID domain-containing protein</fullName>
    </recommendedName>
</protein>
<evidence type="ECO:0000259" key="2">
    <source>
        <dbReference type="PROSITE" id="PS51011"/>
    </source>
</evidence>
<feature type="compositionally biased region" description="Pro residues" evidence="1">
    <location>
        <begin position="837"/>
        <end position="847"/>
    </location>
</feature>
<feature type="region of interest" description="Disordered" evidence="1">
    <location>
        <begin position="229"/>
        <end position="318"/>
    </location>
</feature>
<feature type="compositionally biased region" description="Polar residues" evidence="1">
    <location>
        <begin position="285"/>
        <end position="313"/>
    </location>
</feature>
<feature type="compositionally biased region" description="Basic residues" evidence="1">
    <location>
        <begin position="906"/>
        <end position="923"/>
    </location>
</feature>
<keyword evidence="4" id="KW-1185">Reference proteome</keyword>
<dbReference type="InterPro" id="IPR036431">
    <property type="entry name" value="ARID_dom_sf"/>
</dbReference>
<dbReference type="InterPro" id="IPR001606">
    <property type="entry name" value="ARID_dom"/>
</dbReference>
<dbReference type="PROSITE" id="PS51011">
    <property type="entry name" value="ARID"/>
    <property type="match status" value="1"/>
</dbReference>
<name>A0A9P5N429_9AGAM</name>
<accession>A0A9P5N429</accession>
<feature type="compositionally biased region" description="Polar residues" evidence="1">
    <location>
        <begin position="121"/>
        <end position="138"/>
    </location>
</feature>
<dbReference type="CDD" id="cd16100">
    <property type="entry name" value="ARID"/>
    <property type="match status" value="1"/>
</dbReference>
<evidence type="ECO:0000313" key="4">
    <source>
        <dbReference type="Proteomes" id="UP000759537"/>
    </source>
</evidence>
<dbReference type="SMART" id="SM00501">
    <property type="entry name" value="BRIGHT"/>
    <property type="match status" value="1"/>
</dbReference>
<feature type="region of interest" description="Disordered" evidence="1">
    <location>
        <begin position="463"/>
        <end position="483"/>
    </location>
</feature>
<feature type="domain" description="ARID" evidence="2">
    <location>
        <begin position="348"/>
        <end position="452"/>
    </location>
</feature>
<comment type="caution">
    <text evidence="3">The sequence shown here is derived from an EMBL/GenBank/DDBJ whole genome shotgun (WGS) entry which is preliminary data.</text>
</comment>
<dbReference type="OrthoDB" id="1938591at2759"/>
<feature type="region of interest" description="Disordered" evidence="1">
    <location>
        <begin position="812"/>
        <end position="1001"/>
    </location>
</feature>
<evidence type="ECO:0000256" key="1">
    <source>
        <dbReference type="SAM" id="MobiDB-lite"/>
    </source>
</evidence>
<dbReference type="Gene3D" id="1.10.150.60">
    <property type="entry name" value="ARID DNA-binding domain"/>
    <property type="match status" value="1"/>
</dbReference>
<dbReference type="Proteomes" id="UP000759537">
    <property type="component" value="Unassembled WGS sequence"/>
</dbReference>
<feature type="compositionally biased region" description="Basic and acidic residues" evidence="1">
    <location>
        <begin position="978"/>
        <end position="1001"/>
    </location>
</feature>
<feature type="region of interest" description="Disordered" evidence="1">
    <location>
        <begin position="1084"/>
        <end position="1129"/>
    </location>
</feature>
<sequence>MALRSQVAQGNMTQQQAVERLAMMQASSAQSVPQQLPPGFNAGGMQSGTTQQQLATLAQRTQVSTNNQMNPVQRAIQGQDPSHARQFGMLLAQGQQQQNGSGLRLGQNLNPPGMGLAQGPGSLQQNFIQPSPSISHVNAQSSSAASASQPPPPGAQQVSVPSNLASMTSQQLHELSIHLQRVVIEGEKNLQTASSSGSSDIQRQQFRAKIDNNKRFIAILQELINGRTRASGDPTQQAGNGQAWPGSGQRPGLYPVAERSGQHNSPSLQQASVNQPQQPQRGIPTPQQNFVSSATPQSNLTQIPSHASANGLPSNGVLAQMNGASQQQSPQITHPPSQLPIQLNKLPCLPEDRFKTNFVQFTRSKGIRLNERDLVIEGQPINLWALHKAVFSRNGFELVSAHDEWPVIGAALGFPQVASGDAGRPPRCGPVIAHRLQQLYNDVLRHFDQVYISSILARLRSQASGQFPPQPPQPQAQPHQPTEADYQALLASITSESSVMNSGEAMSILPRFSYTSGADLEAHHVPQNVITFVEQNREHLQRAAQDQNGFRAGLTSTKNAPLDNRTQVNHTPALQTMPRPQQFIPSHQQLQRQGVVQAPGKPNTVPPGQLFNSVVPLAPPSTTQSISASSIPSMSAQMAGPNSSGGVQNQGGNVSVAMNTAAMNGVTSGQTANLIPIRRLTQEDLFAAKRLVNEKKRMAFSCAPDFNQVADYPPIPENDKQEYHRNMERLDQVLLNIEKYIHIASAAVKKEEVVLRMFTMMASVKTQLEEFKKPNPRYVLELHTIRGMIQEADNMDKGLKAVIQRTQAHLMAPGGIPSVPQPPPQPPSAAGNALFAPPVPLPAPPAPAVSRPPHAPPLQTHRKKPSQAQAAISTPTPPPMPTASTPTPQAGTPGITAPSPQTPKSPKGKAAAKPKAPTRRKGSTKANNVETPTPAHTVASTPTSSTPVDAKGGGKRVRDDDTDAPTPGVSSAPSPKRVKPDWEGPPNEEARKRDEQAKNVKTDEQAMALFEHVTKFIDENPESAEAASNALDAILRTYPSAPDMDDPTMAPSFSFGDLPPTSPPHPIGHDIFVEYINYSAFDDPTPELVAGSSTNPSPESASDQDHPHTGRPGPSPQISNAKPDDTYDLLRPGMWKEIAGGDTMFHQAQGWKWEGQMVTPDQPWAISTS</sequence>
<dbReference type="Pfam" id="PF01388">
    <property type="entry name" value="ARID"/>
    <property type="match status" value="1"/>
</dbReference>
<evidence type="ECO:0000313" key="3">
    <source>
        <dbReference type="EMBL" id="KAF8485825.1"/>
    </source>
</evidence>
<dbReference type="GO" id="GO:0003677">
    <property type="term" value="F:DNA binding"/>
    <property type="evidence" value="ECO:0007669"/>
    <property type="project" value="InterPro"/>
</dbReference>
<dbReference type="AlphaFoldDB" id="A0A9P5N429"/>
<organism evidence="3 4">
    <name type="scientific">Russula ochroleuca</name>
    <dbReference type="NCBI Taxonomy" id="152965"/>
    <lineage>
        <taxon>Eukaryota</taxon>
        <taxon>Fungi</taxon>
        <taxon>Dikarya</taxon>
        <taxon>Basidiomycota</taxon>
        <taxon>Agaricomycotina</taxon>
        <taxon>Agaricomycetes</taxon>
        <taxon>Russulales</taxon>
        <taxon>Russulaceae</taxon>
        <taxon>Russula</taxon>
    </lineage>
</organism>
<feature type="compositionally biased region" description="Low complexity" evidence="1">
    <location>
        <begin position="139"/>
        <end position="148"/>
    </location>
</feature>
<feature type="compositionally biased region" description="Low complexity" evidence="1">
    <location>
        <begin position="931"/>
        <end position="948"/>
    </location>
</feature>
<gene>
    <name evidence="3" type="ORF">DFH94DRAFT_678636</name>
</gene>
<dbReference type="SUPFAM" id="SSF46774">
    <property type="entry name" value="ARID-like"/>
    <property type="match status" value="1"/>
</dbReference>
<dbReference type="EMBL" id="WHVB01000002">
    <property type="protein sequence ID" value="KAF8485825.1"/>
    <property type="molecule type" value="Genomic_DNA"/>
</dbReference>
<feature type="region of interest" description="Disordered" evidence="1">
    <location>
        <begin position="94"/>
        <end position="160"/>
    </location>
</feature>
<reference evidence="3" key="2">
    <citation type="journal article" date="2020" name="Nat. Commun.">
        <title>Large-scale genome sequencing of mycorrhizal fungi provides insights into the early evolution of symbiotic traits.</title>
        <authorList>
            <person name="Miyauchi S."/>
            <person name="Kiss E."/>
            <person name="Kuo A."/>
            <person name="Drula E."/>
            <person name="Kohler A."/>
            <person name="Sanchez-Garcia M."/>
            <person name="Morin E."/>
            <person name="Andreopoulos B."/>
            <person name="Barry K.W."/>
            <person name="Bonito G."/>
            <person name="Buee M."/>
            <person name="Carver A."/>
            <person name="Chen C."/>
            <person name="Cichocki N."/>
            <person name="Clum A."/>
            <person name="Culley D."/>
            <person name="Crous P.W."/>
            <person name="Fauchery L."/>
            <person name="Girlanda M."/>
            <person name="Hayes R.D."/>
            <person name="Keri Z."/>
            <person name="LaButti K."/>
            <person name="Lipzen A."/>
            <person name="Lombard V."/>
            <person name="Magnuson J."/>
            <person name="Maillard F."/>
            <person name="Murat C."/>
            <person name="Nolan M."/>
            <person name="Ohm R.A."/>
            <person name="Pangilinan J."/>
            <person name="Pereira M.F."/>
            <person name="Perotto S."/>
            <person name="Peter M."/>
            <person name="Pfister S."/>
            <person name="Riley R."/>
            <person name="Sitrit Y."/>
            <person name="Stielow J.B."/>
            <person name="Szollosi G."/>
            <person name="Zifcakova L."/>
            <person name="Stursova M."/>
            <person name="Spatafora J.W."/>
            <person name="Tedersoo L."/>
            <person name="Vaario L.M."/>
            <person name="Yamada A."/>
            <person name="Yan M."/>
            <person name="Wang P."/>
            <person name="Xu J."/>
            <person name="Bruns T."/>
            <person name="Baldrian P."/>
            <person name="Vilgalys R."/>
            <person name="Dunand C."/>
            <person name="Henrissat B."/>
            <person name="Grigoriev I.V."/>
            <person name="Hibbett D."/>
            <person name="Nagy L.G."/>
            <person name="Martin F.M."/>
        </authorList>
    </citation>
    <scope>NUCLEOTIDE SEQUENCE</scope>
    <source>
        <strain evidence="3">Prilba</strain>
    </source>
</reference>
<reference evidence="3" key="1">
    <citation type="submission" date="2019-10" db="EMBL/GenBank/DDBJ databases">
        <authorList>
            <consortium name="DOE Joint Genome Institute"/>
            <person name="Kuo A."/>
            <person name="Miyauchi S."/>
            <person name="Kiss E."/>
            <person name="Drula E."/>
            <person name="Kohler A."/>
            <person name="Sanchez-Garcia M."/>
            <person name="Andreopoulos B."/>
            <person name="Barry K.W."/>
            <person name="Bonito G."/>
            <person name="Buee M."/>
            <person name="Carver A."/>
            <person name="Chen C."/>
            <person name="Cichocki N."/>
            <person name="Clum A."/>
            <person name="Culley D."/>
            <person name="Crous P.W."/>
            <person name="Fauchery L."/>
            <person name="Girlanda M."/>
            <person name="Hayes R."/>
            <person name="Keri Z."/>
            <person name="LaButti K."/>
            <person name="Lipzen A."/>
            <person name="Lombard V."/>
            <person name="Magnuson J."/>
            <person name="Maillard F."/>
            <person name="Morin E."/>
            <person name="Murat C."/>
            <person name="Nolan M."/>
            <person name="Ohm R."/>
            <person name="Pangilinan J."/>
            <person name="Pereira M."/>
            <person name="Perotto S."/>
            <person name="Peter M."/>
            <person name="Riley R."/>
            <person name="Sitrit Y."/>
            <person name="Stielow B."/>
            <person name="Szollosi G."/>
            <person name="Zifcakova L."/>
            <person name="Stursova M."/>
            <person name="Spatafora J.W."/>
            <person name="Tedersoo L."/>
            <person name="Vaario L.-M."/>
            <person name="Yamada A."/>
            <person name="Yan M."/>
            <person name="Wang P."/>
            <person name="Xu J."/>
            <person name="Bruns T."/>
            <person name="Baldrian P."/>
            <person name="Vilgalys R."/>
            <person name="Henrissat B."/>
            <person name="Grigoriev I.V."/>
            <person name="Hibbett D."/>
            <person name="Nagy L.G."/>
            <person name="Martin F.M."/>
        </authorList>
    </citation>
    <scope>NUCLEOTIDE SEQUENCE</scope>
    <source>
        <strain evidence="3">Prilba</strain>
    </source>
</reference>
<feature type="compositionally biased region" description="Polar residues" evidence="1">
    <location>
        <begin position="262"/>
        <end position="274"/>
    </location>
</feature>